<evidence type="ECO:0000256" key="1">
    <source>
        <dbReference type="SAM" id="Coils"/>
    </source>
</evidence>
<accession>B2WEP9</accession>
<gene>
    <name evidence="2" type="ORF">PTRG_08622</name>
</gene>
<proteinExistence type="predicted"/>
<keyword evidence="1" id="KW-0175">Coiled coil</keyword>
<feature type="coiled-coil region" evidence="1">
    <location>
        <begin position="44"/>
        <end position="78"/>
    </location>
</feature>
<reference evidence="3" key="1">
    <citation type="journal article" date="2013" name="G3 (Bethesda)">
        <title>Comparative genomics of a plant-pathogenic fungus, Pyrenophora tritici-repentis, reveals transduplication and the impact of repeat elements on pathogenicity and population divergence.</title>
        <authorList>
            <person name="Manning V.A."/>
            <person name="Pandelova I."/>
            <person name="Dhillon B."/>
            <person name="Wilhelm L.J."/>
            <person name="Goodwin S.B."/>
            <person name="Berlin A.M."/>
            <person name="Figueroa M."/>
            <person name="Freitag M."/>
            <person name="Hane J.K."/>
            <person name="Henrissat B."/>
            <person name="Holman W.H."/>
            <person name="Kodira C.D."/>
            <person name="Martin J."/>
            <person name="Oliver R.P."/>
            <person name="Robbertse B."/>
            <person name="Schackwitz W."/>
            <person name="Schwartz D.C."/>
            <person name="Spatafora J.W."/>
            <person name="Turgeon B.G."/>
            <person name="Yandava C."/>
            <person name="Young S."/>
            <person name="Zhou S."/>
            <person name="Zeng Q."/>
            <person name="Grigoriev I.V."/>
            <person name="Ma L.-J."/>
            <person name="Ciuffetti L.M."/>
        </authorList>
    </citation>
    <scope>NUCLEOTIDE SEQUENCE [LARGE SCALE GENOMIC DNA]</scope>
    <source>
        <strain evidence="3">Pt-1C-BFP</strain>
    </source>
</reference>
<protein>
    <submittedName>
        <fullName evidence="2">Uncharacterized protein</fullName>
    </submittedName>
</protein>
<dbReference type="HOGENOM" id="CLU_1846133_0_0_1"/>
<dbReference type="EMBL" id="DS231623">
    <property type="protein sequence ID" value="EDU51541.1"/>
    <property type="molecule type" value="Genomic_DNA"/>
</dbReference>
<dbReference type="InParanoid" id="B2WEP9"/>
<organism evidence="2 3">
    <name type="scientific">Pyrenophora tritici-repentis (strain Pt-1C-BFP)</name>
    <name type="common">Wheat tan spot fungus</name>
    <name type="synonym">Drechslera tritici-repentis</name>
    <dbReference type="NCBI Taxonomy" id="426418"/>
    <lineage>
        <taxon>Eukaryota</taxon>
        <taxon>Fungi</taxon>
        <taxon>Dikarya</taxon>
        <taxon>Ascomycota</taxon>
        <taxon>Pezizomycotina</taxon>
        <taxon>Dothideomycetes</taxon>
        <taxon>Pleosporomycetidae</taxon>
        <taxon>Pleosporales</taxon>
        <taxon>Pleosporineae</taxon>
        <taxon>Pleosporaceae</taxon>
        <taxon>Pyrenophora</taxon>
    </lineage>
</organism>
<evidence type="ECO:0000313" key="3">
    <source>
        <dbReference type="Proteomes" id="UP000001471"/>
    </source>
</evidence>
<name>B2WEP9_PYRTR</name>
<dbReference type="Proteomes" id="UP000001471">
    <property type="component" value="Unassembled WGS sequence"/>
</dbReference>
<sequence length="139" mass="15835">MLELLYAHFKFDEPYNTRAHFENDYDNGIEAATAFHLETMREVLECKESMLLTAEEDCDKLQAALEQATATFNRISTEMSEESNAHIDLGHERLDTSVNTNAKLFAHIEALQQNSDQMTTAFNNVVEFVEGKIREGELS</sequence>
<evidence type="ECO:0000313" key="2">
    <source>
        <dbReference type="EMBL" id="EDU51541.1"/>
    </source>
</evidence>
<dbReference type="AlphaFoldDB" id="B2WEP9"/>